<reference evidence="2 3" key="1">
    <citation type="submission" date="2018-08" db="EMBL/GenBank/DDBJ databases">
        <title>Aphanomyces genome sequencing and annotation.</title>
        <authorList>
            <person name="Minardi D."/>
            <person name="Oidtmann B."/>
            <person name="Van Der Giezen M."/>
            <person name="Studholme D.J."/>
        </authorList>
    </citation>
    <scope>NUCLEOTIDE SEQUENCE [LARGE SCALE GENOMIC DNA]</scope>
    <source>
        <strain evidence="2 3">Sv</strain>
    </source>
</reference>
<evidence type="ECO:0000313" key="3">
    <source>
        <dbReference type="Proteomes" id="UP000285712"/>
    </source>
</evidence>
<dbReference type="Gene3D" id="1.10.340.70">
    <property type="match status" value="1"/>
</dbReference>
<organism evidence="2 3">
    <name type="scientific">Aphanomyces astaci</name>
    <name type="common">Crayfish plague agent</name>
    <dbReference type="NCBI Taxonomy" id="112090"/>
    <lineage>
        <taxon>Eukaryota</taxon>
        <taxon>Sar</taxon>
        <taxon>Stramenopiles</taxon>
        <taxon>Oomycota</taxon>
        <taxon>Saprolegniomycetes</taxon>
        <taxon>Saprolegniales</taxon>
        <taxon>Verrucalvaceae</taxon>
        <taxon>Aphanomyces</taxon>
    </lineage>
</organism>
<dbReference type="AlphaFoldDB" id="A0A418CVW9"/>
<evidence type="ECO:0000259" key="1">
    <source>
        <dbReference type="Pfam" id="PF17921"/>
    </source>
</evidence>
<dbReference type="Proteomes" id="UP000285712">
    <property type="component" value="Unassembled WGS sequence"/>
</dbReference>
<dbReference type="VEuPathDB" id="FungiDB:H257_16955"/>
<accession>A0A418CVW9</accession>
<gene>
    <name evidence="2" type="ORF">DYB35_010750</name>
</gene>
<proteinExistence type="predicted"/>
<evidence type="ECO:0000313" key="2">
    <source>
        <dbReference type="EMBL" id="RHY86074.1"/>
    </source>
</evidence>
<comment type="caution">
    <text evidence="2">The sequence shown here is derived from an EMBL/GenBank/DDBJ whole genome shotgun (WGS) entry which is preliminary data.</text>
</comment>
<feature type="domain" description="Integrase zinc-binding" evidence="1">
    <location>
        <begin position="82"/>
        <end position="124"/>
    </location>
</feature>
<protein>
    <recommendedName>
        <fullName evidence="1">Integrase zinc-binding domain-containing protein</fullName>
    </recommendedName>
</protein>
<sequence>MDNDVWRVYLRSLLPCIEAPSGILVDNYESHVSDESYHIVQEELTIFWYLSPHINLPAAGCRGDGAVQAVPARLMGDSGMGEAHQGAAGHRQIEATTKAVRDVFASTTLEADVKTFVQACIHCLSVDGSVKHMDELHEAMEQLHCEKATTSAKKRSQARDRQAKSKPVQLLKLTIGDFVLVGQVPRQGNKLSLHWRSPSKIFQFMLDMETQQLLQPYDLSLYHACRLKNYCKGGRDVTEDLDDHIALGKEGFHVAILGDIRQEKGEYHAFVYWLGLDEDEA</sequence>
<dbReference type="InterPro" id="IPR041588">
    <property type="entry name" value="Integrase_H2C2"/>
</dbReference>
<name>A0A418CVW9_APHAT</name>
<dbReference type="EMBL" id="QUTG01005230">
    <property type="protein sequence ID" value="RHY86074.1"/>
    <property type="molecule type" value="Genomic_DNA"/>
</dbReference>
<dbReference type="Pfam" id="PF17921">
    <property type="entry name" value="Integrase_H2C2"/>
    <property type="match status" value="1"/>
</dbReference>